<dbReference type="Proteomes" id="UP001305746">
    <property type="component" value="Unassembled WGS sequence"/>
</dbReference>
<sequence>MSVWHTACKLLTLTLIGALPGCVVYQFDPNSVEVTEVPPYETHTVPFRVAGDEQPEWLIPESDEVPEVYLSRSLQGGGVTDFSGLSFFGYMVTLSLIPYYEEHHFYDVYELNWQGETLAKSSINYTVDNYFSLYFPTPMLFLGSLADEQDEHAEAKAYITDLHKDQLLATIDQQRKEFQNLNPTTPEEIAAYLTGPGRSSVYRPAAITRLIDMAPETDALAYHEANSGVPGYLDLLSPVHQAWLIGPENLRGFDLQSRLAQGAEEDELLIEMLNAYPTRESGQLVATAVTWGYYTGMTPEHRSILKTGGLPESLVERMTNEAPLPELLAAAQSGQLRDADGNIRIPTQEELLEQLVRKDNQGRYMSPYTSDDVLAEWVNSAINANIGSTIGTGVGAAAGAYVGEKALEQVPFVGGFLGGAVGAEIGKSVGRETAISASGGWEAIRASSDRSFDDIQSMARYLRSKYGHTGNFTDAMDATRQIYPELADALAQAY</sequence>
<protein>
    <submittedName>
        <fullName evidence="1">Carboxyl-terminal protease-like protein</fullName>
    </submittedName>
</protein>
<gene>
    <name evidence="1" type="ORF">U5822_06820</name>
</gene>
<organism evidence="1 2">
    <name type="scientific">Marinobacter qingdaonensis</name>
    <dbReference type="NCBI Taxonomy" id="3108486"/>
    <lineage>
        <taxon>Bacteria</taxon>
        <taxon>Pseudomonadati</taxon>
        <taxon>Pseudomonadota</taxon>
        <taxon>Gammaproteobacteria</taxon>
        <taxon>Pseudomonadales</taxon>
        <taxon>Marinobacteraceae</taxon>
        <taxon>Marinobacter</taxon>
    </lineage>
</organism>
<accession>A0ABU5NX31</accession>
<evidence type="ECO:0000313" key="2">
    <source>
        <dbReference type="Proteomes" id="UP001305746"/>
    </source>
</evidence>
<keyword evidence="2" id="KW-1185">Reference proteome</keyword>
<dbReference type="EMBL" id="JAYDCJ010000003">
    <property type="protein sequence ID" value="MEA1080375.1"/>
    <property type="molecule type" value="Genomic_DNA"/>
</dbReference>
<comment type="caution">
    <text evidence="1">The sequence shown here is derived from an EMBL/GenBank/DDBJ whole genome shotgun (WGS) entry which is preliminary data.</text>
</comment>
<dbReference type="RefSeq" id="WP_322854880.1">
    <property type="nucleotide sequence ID" value="NZ_JAYDCJ010000003.1"/>
</dbReference>
<reference evidence="1 2" key="1">
    <citation type="submission" date="2023-12" db="EMBL/GenBank/DDBJ databases">
        <title>Marinobacter qingdaonensis sp. nov., isolated from the intertidal sediment of Qingdao, PR China.</title>
        <authorList>
            <person name="Li Y."/>
        </authorList>
    </citation>
    <scope>NUCLEOTIDE SEQUENCE [LARGE SCALE GENOMIC DNA]</scope>
    <source>
        <strain evidence="1 2">ASW11-75</strain>
    </source>
</reference>
<evidence type="ECO:0000313" key="1">
    <source>
        <dbReference type="EMBL" id="MEA1080375.1"/>
    </source>
</evidence>
<name>A0ABU5NX31_9GAMM</name>
<proteinExistence type="predicted"/>